<dbReference type="EMBL" id="CP003532">
    <property type="protein sequence ID" value="AFK07322.1"/>
    <property type="molecule type" value="Genomic_DNA"/>
</dbReference>
<evidence type="ECO:0000256" key="1">
    <source>
        <dbReference type="SAM" id="MobiDB-lite"/>
    </source>
</evidence>
<dbReference type="KEGG" id="mpg:Theba_1659"/>
<dbReference type="eggNOG" id="COG3056">
    <property type="taxonomic scope" value="Bacteria"/>
</dbReference>
<accession>I2F5W9</accession>
<protein>
    <submittedName>
        <fullName evidence="2">Uncharacterized protein</fullName>
    </submittedName>
</protein>
<dbReference type="RefSeq" id="WP_014731217.1">
    <property type="nucleotide sequence ID" value="NC_017934.1"/>
</dbReference>
<dbReference type="HOGENOM" id="CLU_2193818_0_0_0"/>
<organism evidence="2 4">
    <name type="scientific">Mesotoga prima MesG1.Ag.4.2</name>
    <dbReference type="NCBI Taxonomy" id="660470"/>
    <lineage>
        <taxon>Bacteria</taxon>
        <taxon>Thermotogati</taxon>
        <taxon>Thermotogota</taxon>
        <taxon>Thermotogae</taxon>
        <taxon>Kosmotogales</taxon>
        <taxon>Kosmotogaceae</taxon>
        <taxon>Mesotoga</taxon>
    </lineage>
</organism>
<dbReference type="GeneID" id="87107511"/>
<evidence type="ECO:0000313" key="2">
    <source>
        <dbReference type="EMBL" id="AFK07322.1"/>
    </source>
</evidence>
<dbReference type="KEGG" id="mpg:Theba_1736"/>
<evidence type="ECO:0000313" key="4">
    <source>
        <dbReference type="Proteomes" id="UP000002881"/>
    </source>
</evidence>
<reference evidence="2 4" key="1">
    <citation type="journal article" date="2012" name="Genome Biol. Evol.">
        <title>Genome Sequence of the Mesophilic Thermotogales Bacterium Mesotoga prima MesG1.Ag.4.2 Reveals the Largest Thermotogales Genome To Date.</title>
        <authorList>
            <person name="Zhaxybayeva O."/>
            <person name="Swithers K.S."/>
            <person name="Foght J."/>
            <person name="Green A.G."/>
            <person name="Bruce D."/>
            <person name="Detter C."/>
            <person name="Han S."/>
            <person name="Teshima H."/>
            <person name="Han J."/>
            <person name="Woyke T."/>
            <person name="Pitluck S."/>
            <person name="Nolan M."/>
            <person name="Ivanova N."/>
            <person name="Pati A."/>
            <person name="Land M.L."/>
            <person name="Dlutek M."/>
            <person name="Doolittle W.F."/>
            <person name="Noll K.M."/>
            <person name="Nesbo C.L."/>
        </authorList>
    </citation>
    <scope>NUCLEOTIDE SEQUENCE [LARGE SCALE GENOMIC DNA]</scope>
    <source>
        <strain evidence="4">mesG1.Ag.4.2</strain>
        <strain evidence="2">MesG1.Ag.4.2</strain>
    </source>
</reference>
<name>I2F5W9_9BACT</name>
<dbReference type="Proteomes" id="UP000002881">
    <property type="component" value="Chromosome"/>
</dbReference>
<evidence type="ECO:0000313" key="3">
    <source>
        <dbReference type="EMBL" id="AFK07393.1"/>
    </source>
</evidence>
<proteinExistence type="predicted"/>
<keyword evidence="4" id="KW-1185">Reference proteome</keyword>
<sequence length="108" mass="11803" precursor="true">MKSEIFSFCLLVLIAAVVLFISRCPPVPNTLPTITKASSPSGAISQNSSTFSWNGSDPDGTISKYEYRKDGDSWVRMARAQAIHGVDTLKACTHSKARLRTTKVLTRV</sequence>
<dbReference type="EMBL" id="CP003532">
    <property type="protein sequence ID" value="AFK07393.1"/>
    <property type="molecule type" value="Genomic_DNA"/>
</dbReference>
<dbReference type="AlphaFoldDB" id="I2F5W9"/>
<gene>
    <name evidence="2" type="ORF">Theba_1659</name>
    <name evidence="3" type="ORF">Theba_1736</name>
</gene>
<feature type="region of interest" description="Disordered" evidence="1">
    <location>
        <begin position="35"/>
        <end position="55"/>
    </location>
</feature>